<dbReference type="Proteomes" id="UP000264353">
    <property type="component" value="Chromosome A1"/>
</dbReference>
<organism evidence="1 2">
    <name type="scientific">Brassica campestris</name>
    <name type="common">Field mustard</name>
    <dbReference type="NCBI Taxonomy" id="3711"/>
    <lineage>
        <taxon>Eukaryota</taxon>
        <taxon>Viridiplantae</taxon>
        <taxon>Streptophyta</taxon>
        <taxon>Embryophyta</taxon>
        <taxon>Tracheophyta</taxon>
        <taxon>Spermatophyta</taxon>
        <taxon>Magnoliopsida</taxon>
        <taxon>eudicotyledons</taxon>
        <taxon>Gunneridae</taxon>
        <taxon>Pentapetalae</taxon>
        <taxon>rosids</taxon>
        <taxon>malvids</taxon>
        <taxon>Brassicales</taxon>
        <taxon>Brassicaceae</taxon>
        <taxon>Brassiceae</taxon>
        <taxon>Brassica</taxon>
    </lineage>
</organism>
<proteinExistence type="predicted"/>
<reference evidence="1 2" key="1">
    <citation type="submission" date="2018-06" db="EMBL/GenBank/DDBJ databases">
        <title>WGS assembly of Brassica rapa FPsc.</title>
        <authorList>
            <person name="Bowman J."/>
            <person name="Kohchi T."/>
            <person name="Yamato K."/>
            <person name="Jenkins J."/>
            <person name="Shu S."/>
            <person name="Ishizaki K."/>
            <person name="Yamaoka S."/>
            <person name="Nishihama R."/>
            <person name="Nakamura Y."/>
            <person name="Berger F."/>
            <person name="Adam C."/>
            <person name="Aki S."/>
            <person name="Althoff F."/>
            <person name="Araki T."/>
            <person name="Arteaga-Vazquez M."/>
            <person name="Balasubrmanian S."/>
            <person name="Bauer D."/>
            <person name="Boehm C."/>
            <person name="Briginshaw L."/>
            <person name="Caballero-Perez J."/>
            <person name="Catarino B."/>
            <person name="Chen F."/>
            <person name="Chiyoda S."/>
            <person name="Chovatia M."/>
            <person name="Davies K."/>
            <person name="Delmans M."/>
            <person name="Demura T."/>
            <person name="Dierschke T."/>
            <person name="Dolan L."/>
            <person name="Dorantes-Acosta A."/>
            <person name="Eklund D."/>
            <person name="Florent S."/>
            <person name="Flores-Sandoval E."/>
            <person name="Fujiyama A."/>
            <person name="Fukuzawa H."/>
            <person name="Galik B."/>
            <person name="Grimanelli D."/>
            <person name="Grimwood J."/>
            <person name="Grossniklaus U."/>
            <person name="Hamada T."/>
            <person name="Haseloff J."/>
            <person name="Hetherington A."/>
            <person name="Higo A."/>
            <person name="Hirakawa Y."/>
            <person name="Hundley H."/>
            <person name="Ikeda Y."/>
            <person name="Inoue K."/>
            <person name="Inoue S."/>
            <person name="Ishida S."/>
            <person name="Jia Q."/>
            <person name="Kakita M."/>
            <person name="Kanazawa T."/>
            <person name="Kawai Y."/>
            <person name="Kawashima T."/>
            <person name="Kennedy M."/>
            <person name="Kinose K."/>
            <person name="Kinoshita T."/>
            <person name="Kohara Y."/>
            <person name="Koide E."/>
            <person name="Komatsu K."/>
            <person name="Kopischke S."/>
            <person name="Kubo M."/>
            <person name="Kyozuka J."/>
            <person name="Lagercrantz U."/>
            <person name="Lin S."/>
            <person name="Lindquist E."/>
            <person name="Lipzen A."/>
            <person name="Lu C."/>
            <person name="Luna E."/>
            <person name="Martienssen R."/>
            <person name="Minamino N."/>
            <person name="Mizutani M."/>
            <person name="Mizutani M."/>
            <person name="Mochizuki N."/>
            <person name="Monte I."/>
            <person name="Mosher R."/>
            <person name="Nagasaki H."/>
            <person name="Nakagami H."/>
            <person name="Naramoto S."/>
            <person name="Nishitani K."/>
            <person name="Ohtani M."/>
            <person name="Okamoto T."/>
            <person name="Okumura M."/>
            <person name="Phillips J."/>
            <person name="Pollak B."/>
            <person name="Reinders A."/>
            <person name="Roevekamp M."/>
            <person name="Sano R."/>
            <person name="Sawa S."/>
            <person name="Schmid M."/>
            <person name="Shirakawa M."/>
            <person name="Solano R."/>
            <person name="Spunde A."/>
            <person name="Suetsugu N."/>
            <person name="Sugano S."/>
            <person name="Sugiyama A."/>
            <person name="Sun R."/>
            <person name="Suzuki Y."/>
            <person name="Takenaka M."/>
            <person name="Takezawa D."/>
            <person name="Tomogane H."/>
            <person name="Tsuzuki M."/>
            <person name="Ueda T."/>
            <person name="Umeda M."/>
            <person name="Ward J."/>
            <person name="Watanabe Y."/>
            <person name="Yazaki K."/>
            <person name="Yokoyama R."/>
            <person name="Yoshitake Y."/>
            <person name="Yotsui I."/>
            <person name="Zachgo S."/>
            <person name="Schmutz J."/>
        </authorList>
    </citation>
    <scope>NUCLEOTIDE SEQUENCE [LARGE SCALE GENOMIC DNA]</scope>
    <source>
        <strain evidence="2">cv. B-3</strain>
    </source>
</reference>
<gene>
    <name evidence="1" type="ORF">BRARA_A00662</name>
</gene>
<protein>
    <submittedName>
        <fullName evidence="1">Uncharacterized protein</fullName>
    </submittedName>
</protein>
<dbReference type="EMBL" id="CM010628">
    <property type="protein sequence ID" value="RID77781.1"/>
    <property type="molecule type" value="Genomic_DNA"/>
</dbReference>
<dbReference type="AlphaFoldDB" id="A0A398AJ40"/>
<evidence type="ECO:0000313" key="1">
    <source>
        <dbReference type="EMBL" id="RID77781.1"/>
    </source>
</evidence>
<accession>A0A398AJ40</accession>
<evidence type="ECO:0000313" key="2">
    <source>
        <dbReference type="Proteomes" id="UP000264353"/>
    </source>
</evidence>
<name>A0A398AJ40_BRACM</name>
<sequence>MLGESGETKVGDLEVAFFVKQEILRLEISVVNPPAVAEIDGGDQLLEVHARHVLAQPSFGDFGEQLPASHELHSEVDLGFARHHLVELDDVRMLHHPHH</sequence>